<dbReference type="InterPro" id="IPR038120">
    <property type="entry name" value="Rpb1_funnel_sf"/>
</dbReference>
<keyword evidence="3 11" id="KW-0934">Plastid</keyword>
<keyword evidence="2" id="KW-0240">DNA-directed RNA polymerase</keyword>
<dbReference type="InterPro" id="IPR045867">
    <property type="entry name" value="DNA-dir_RpoC_beta_prime"/>
</dbReference>
<name>A0A4Y6A692_9CHLO</name>
<dbReference type="Pfam" id="PF04998">
    <property type="entry name" value="RNA_pol_Rpb1_5"/>
    <property type="match status" value="1"/>
</dbReference>
<dbReference type="NCBIfam" id="TIGR02388">
    <property type="entry name" value="rpoC2_cyan"/>
    <property type="match status" value="1"/>
</dbReference>
<evidence type="ECO:0000256" key="5">
    <source>
        <dbReference type="ARBA" id="ARBA00022695"/>
    </source>
</evidence>
<keyword evidence="8" id="KW-0804">Transcription</keyword>
<keyword evidence="6" id="KW-0479">Metal-binding</keyword>
<evidence type="ECO:0000256" key="4">
    <source>
        <dbReference type="ARBA" id="ARBA00022679"/>
    </source>
</evidence>
<dbReference type="EC" id="2.7.7.6" evidence="1"/>
<dbReference type="InterPro" id="IPR007083">
    <property type="entry name" value="RNA_pol_Rpb1_4"/>
</dbReference>
<keyword evidence="5" id="KW-0548">Nucleotidyltransferase</keyword>
<feature type="domain" description="RNA polymerase Rpb1" evidence="10">
    <location>
        <begin position="113"/>
        <end position="189"/>
    </location>
</feature>
<sequence>MMTNQKNIKTTLAGPKFGIEFEKSWTQNVFFNTCFDKNHLKTLIAWFLEQYGEKVTVDLVETLKQVGFHQATRAGVSLGVDDLKIPPQKKALLSQASLKMNQVNNAIQTGNLTSVEKSQRLIDTWNQTSETLRQTAVNNFRTTNPVNPVYMMAFSGARGNISQVRQLVAMRGLMADPQGAILEFPIQSNFREGLTVTEYLISCYGARKGLVDTALRTATSGYLTRRLVDAVQHVVVHVTDCQTKKGIVIKEKNLEQRLIGRVLFEDIPLKTITLKKNTLISPGLAKQIALHHKEIIVRSPLTCKTEKSVCQLCYGLDLSQGKLVSIGEAVGIIAAQSIGEPGTQLTMRTFHTGGVGVFSDQAMKSFTAPFEGKVEFLEPLSGLFVRTPHGNIVYLLKHKTSETTKPLLRLTSFQPVHKPNVYQIMHSDVPSGSLLWVKQGEIVKSGQLLLQASRLQTTTQEMPESSHPVRAPLSGEVFFQSMSIRVVEEEKRLLPKSKKKKQQTITNSQIQQKEISPKFPTLIELGNFWIFSTFIQKEDKICNSFFLKGDLVSPETPIQQYSLHLLNIGQLKKINSFIVFGQNSFQFLFSKIHYSGLFYFLSNKTILSHSDAKVIQKKQFWAYIPEVSVPDQISSQLSGISLESGKKFENICFEHWYTSINILHDKNLLILKFNLFFYQEIKLQNPNQFKFVSFSNSWILPEFKITQAFLTSKKLGEFRGAQEKQKQIALSIFQTHHRTTLRLPDYQTSAKNVKLQVGKQVRWGQQLLLGFAIPVSGQILKTTKKTLTLRRGIPLLASIRGLVHISHNDLIEKNDLLITLRSRRLQTEDIVQGIPKIEQLFEARETQGGELIQNNMHTLLNNFFIRARQIRPFNEAVELSLTYIQKFLVENILEAYSNQGVTIAEKHVEIVVRQMTARVRITNGGDTGFLPGEFVQLRWIEKVNLTFARLGRRQAQYEPVILGITKSVLQSESFLVAASFQQVSKVLVRSALAKKTDFLRGLHENILVGQPIPAGTGIIELTNSIEKIQNSLEISS</sequence>
<evidence type="ECO:0000259" key="9">
    <source>
        <dbReference type="Pfam" id="PF04998"/>
    </source>
</evidence>
<dbReference type="GO" id="GO:0003899">
    <property type="term" value="F:DNA-directed RNA polymerase activity"/>
    <property type="evidence" value="ECO:0007669"/>
    <property type="project" value="UniProtKB-EC"/>
</dbReference>
<dbReference type="SUPFAM" id="SSF64484">
    <property type="entry name" value="beta and beta-prime subunits of DNA dependent RNA-polymerase"/>
    <property type="match status" value="1"/>
</dbReference>
<feature type="domain" description="RNA polymerase Rpb1" evidence="9">
    <location>
        <begin position="193"/>
        <end position="929"/>
    </location>
</feature>
<dbReference type="InterPro" id="IPR012756">
    <property type="entry name" value="DNA-dir_RpoC2_beta_pp"/>
</dbReference>
<dbReference type="AlphaFoldDB" id="A0A4Y6A692"/>
<evidence type="ECO:0000313" key="11">
    <source>
        <dbReference type="EMBL" id="QDE53541.1"/>
    </source>
</evidence>
<dbReference type="Gene3D" id="1.10.150.390">
    <property type="match status" value="1"/>
</dbReference>
<dbReference type="Gene3D" id="1.10.132.30">
    <property type="match status" value="1"/>
</dbReference>
<reference evidence="11" key="1">
    <citation type="submission" date="2018-09" db="EMBL/GenBank/DDBJ databases">
        <title>Complete chloroplast genome of the green algae Micractinium sp. LBA 32.</title>
        <authorList>
            <person name="Hadi S.I.I.A."/>
            <person name="Steindorff A.S."/>
            <person name="Formighieri E.F."/>
            <person name="Brasil B.S.A.F."/>
        </authorList>
    </citation>
    <scope>NUCLEOTIDE SEQUENCE</scope>
    <source>
        <strain evidence="11">LBA 32</strain>
    </source>
</reference>
<dbReference type="GO" id="GO:0003677">
    <property type="term" value="F:DNA binding"/>
    <property type="evidence" value="ECO:0007669"/>
    <property type="project" value="InterPro"/>
</dbReference>
<dbReference type="GO" id="GO:0000428">
    <property type="term" value="C:DNA-directed RNA polymerase complex"/>
    <property type="evidence" value="ECO:0007669"/>
    <property type="project" value="UniProtKB-KW"/>
</dbReference>
<dbReference type="GO" id="GO:0006351">
    <property type="term" value="P:DNA-templated transcription"/>
    <property type="evidence" value="ECO:0007669"/>
    <property type="project" value="InterPro"/>
</dbReference>
<evidence type="ECO:0000256" key="6">
    <source>
        <dbReference type="ARBA" id="ARBA00022723"/>
    </source>
</evidence>
<accession>A0A4Y6A692</accession>
<evidence type="ECO:0000256" key="3">
    <source>
        <dbReference type="ARBA" id="ARBA00022640"/>
    </source>
</evidence>
<evidence type="ECO:0000256" key="2">
    <source>
        <dbReference type="ARBA" id="ARBA00022478"/>
    </source>
</evidence>
<evidence type="ECO:0000256" key="8">
    <source>
        <dbReference type="ARBA" id="ARBA00023163"/>
    </source>
</evidence>
<dbReference type="Pfam" id="PF05000">
    <property type="entry name" value="RNA_pol_Rpb1_4"/>
    <property type="match status" value="1"/>
</dbReference>
<proteinExistence type="predicted"/>
<keyword evidence="7" id="KW-0862">Zinc</keyword>
<geneLocation type="chloroplast" evidence="11"/>
<keyword evidence="4" id="KW-0808">Transferase</keyword>
<protein>
    <recommendedName>
        <fullName evidence="1">DNA-directed RNA polymerase</fullName>
        <ecNumber evidence="1">2.7.7.6</ecNumber>
    </recommendedName>
</protein>
<dbReference type="Gene3D" id="1.10.1790.20">
    <property type="match status" value="1"/>
</dbReference>
<dbReference type="InterPro" id="IPR007081">
    <property type="entry name" value="RNA_pol_Rpb1_5"/>
</dbReference>
<dbReference type="CDD" id="cd02655">
    <property type="entry name" value="RNAP_beta'_C"/>
    <property type="match status" value="1"/>
</dbReference>
<keyword evidence="11" id="KW-0150">Chloroplast</keyword>
<dbReference type="Gene3D" id="1.10.274.100">
    <property type="entry name" value="RNA polymerase Rpb1, domain 3"/>
    <property type="match status" value="1"/>
</dbReference>
<dbReference type="GO" id="GO:0046872">
    <property type="term" value="F:metal ion binding"/>
    <property type="evidence" value="ECO:0007669"/>
    <property type="project" value="UniProtKB-KW"/>
</dbReference>
<dbReference type="PANTHER" id="PTHR19376:SF68">
    <property type="entry name" value="DNA-DIRECTED RNA POLYMERASE SUBUNIT BETA"/>
    <property type="match status" value="1"/>
</dbReference>
<evidence type="ECO:0000259" key="10">
    <source>
        <dbReference type="Pfam" id="PF05000"/>
    </source>
</evidence>
<dbReference type="PANTHER" id="PTHR19376">
    <property type="entry name" value="DNA-DIRECTED RNA POLYMERASE"/>
    <property type="match status" value="1"/>
</dbReference>
<evidence type="ECO:0000256" key="1">
    <source>
        <dbReference type="ARBA" id="ARBA00012418"/>
    </source>
</evidence>
<dbReference type="InterPro" id="IPR042102">
    <property type="entry name" value="RNA_pol_Rpb1_3_sf"/>
</dbReference>
<evidence type="ECO:0000256" key="7">
    <source>
        <dbReference type="ARBA" id="ARBA00022833"/>
    </source>
</evidence>
<gene>
    <name evidence="11" type="primary">rpoC2</name>
</gene>
<organism evidence="11">
    <name type="scientific">Micractinium sp. LBA 32</name>
    <dbReference type="NCBI Taxonomy" id="1759591"/>
    <lineage>
        <taxon>Eukaryota</taxon>
        <taxon>Viridiplantae</taxon>
        <taxon>Chlorophyta</taxon>
        <taxon>core chlorophytes</taxon>
        <taxon>Trebouxiophyceae</taxon>
        <taxon>Chlorellales</taxon>
        <taxon>Chlorellaceae</taxon>
        <taxon>Chlorella clade</taxon>
        <taxon>Micractinium</taxon>
    </lineage>
</organism>
<dbReference type="EMBL" id="MH983006">
    <property type="protein sequence ID" value="QDE53541.1"/>
    <property type="molecule type" value="Genomic_DNA"/>
</dbReference>